<accession>A0AAV7VG90</accession>
<reference evidence="1" key="1">
    <citation type="journal article" date="2022" name="bioRxiv">
        <title>Sequencing and chromosome-scale assembly of the giantPleurodeles waltlgenome.</title>
        <authorList>
            <person name="Brown T."/>
            <person name="Elewa A."/>
            <person name="Iarovenko S."/>
            <person name="Subramanian E."/>
            <person name="Araus A.J."/>
            <person name="Petzold A."/>
            <person name="Susuki M."/>
            <person name="Suzuki K.-i.T."/>
            <person name="Hayashi T."/>
            <person name="Toyoda A."/>
            <person name="Oliveira C."/>
            <person name="Osipova E."/>
            <person name="Leigh N.D."/>
            <person name="Simon A."/>
            <person name="Yun M.H."/>
        </authorList>
    </citation>
    <scope>NUCLEOTIDE SEQUENCE</scope>
    <source>
        <strain evidence="1">20211129_DDA</strain>
        <tissue evidence="1">Liver</tissue>
    </source>
</reference>
<name>A0AAV7VG90_PLEWA</name>
<organism evidence="1 2">
    <name type="scientific">Pleurodeles waltl</name>
    <name type="common">Iberian ribbed newt</name>
    <dbReference type="NCBI Taxonomy" id="8319"/>
    <lineage>
        <taxon>Eukaryota</taxon>
        <taxon>Metazoa</taxon>
        <taxon>Chordata</taxon>
        <taxon>Craniata</taxon>
        <taxon>Vertebrata</taxon>
        <taxon>Euteleostomi</taxon>
        <taxon>Amphibia</taxon>
        <taxon>Batrachia</taxon>
        <taxon>Caudata</taxon>
        <taxon>Salamandroidea</taxon>
        <taxon>Salamandridae</taxon>
        <taxon>Pleurodelinae</taxon>
        <taxon>Pleurodeles</taxon>
    </lineage>
</organism>
<dbReference type="EMBL" id="JANPWB010000003">
    <property type="protein sequence ID" value="KAJ1200332.1"/>
    <property type="molecule type" value="Genomic_DNA"/>
</dbReference>
<protein>
    <submittedName>
        <fullName evidence="1">Uncharacterized protein</fullName>
    </submittedName>
</protein>
<gene>
    <name evidence="1" type="ORF">NDU88_004156</name>
</gene>
<sequence length="91" mass="10270">MKQEVERCRRAPFPLRCGFRCRKYAAPATNAQKQETRVAQQRSACRMCVSTPTHARRTAVRASPHTALCLTAKWLGSSKALRQASPELTWP</sequence>
<evidence type="ECO:0000313" key="1">
    <source>
        <dbReference type="EMBL" id="KAJ1200332.1"/>
    </source>
</evidence>
<dbReference type="Proteomes" id="UP001066276">
    <property type="component" value="Chromosome 2_1"/>
</dbReference>
<proteinExistence type="predicted"/>
<comment type="caution">
    <text evidence="1">The sequence shown here is derived from an EMBL/GenBank/DDBJ whole genome shotgun (WGS) entry which is preliminary data.</text>
</comment>
<evidence type="ECO:0000313" key="2">
    <source>
        <dbReference type="Proteomes" id="UP001066276"/>
    </source>
</evidence>
<keyword evidence="2" id="KW-1185">Reference proteome</keyword>
<dbReference type="AlphaFoldDB" id="A0AAV7VG90"/>